<dbReference type="FunFam" id="3.30.565.10:FF:000006">
    <property type="entry name" value="Sensor histidine kinase WalK"/>
    <property type="match status" value="1"/>
</dbReference>
<dbReference type="HOGENOM" id="CLU_000445_82_0_7"/>
<evidence type="ECO:0000256" key="7">
    <source>
        <dbReference type="ARBA" id="ARBA00022840"/>
    </source>
</evidence>
<keyword evidence="6 14" id="KW-0418">Kinase</keyword>
<keyword evidence="8" id="KW-0902">Two-component regulatory system</keyword>
<dbReference type="FunFam" id="1.10.287.130:FF:000045">
    <property type="entry name" value="Two-component system sensor histidine kinase/response regulator"/>
    <property type="match status" value="1"/>
</dbReference>
<dbReference type="Pfam" id="PF00072">
    <property type="entry name" value="Response_reg"/>
    <property type="match status" value="2"/>
</dbReference>
<keyword evidence="7" id="KW-0067">ATP-binding</keyword>
<feature type="domain" description="Response regulatory" evidence="11">
    <location>
        <begin position="1289"/>
        <end position="1405"/>
    </location>
</feature>
<dbReference type="Pfam" id="PF00512">
    <property type="entry name" value="HisKA"/>
    <property type="match status" value="2"/>
</dbReference>
<dbReference type="PANTHER" id="PTHR43547">
    <property type="entry name" value="TWO-COMPONENT HISTIDINE KINASE"/>
    <property type="match status" value="1"/>
</dbReference>
<dbReference type="SMART" id="SM00086">
    <property type="entry name" value="PAC"/>
    <property type="match status" value="2"/>
</dbReference>
<feature type="domain" description="PAC" evidence="13">
    <location>
        <begin position="968"/>
        <end position="1020"/>
    </location>
</feature>
<keyword evidence="4" id="KW-0808">Transferase</keyword>
<dbReference type="PRINTS" id="PR00344">
    <property type="entry name" value="BCTRLSENSOR"/>
</dbReference>
<dbReference type="Gene3D" id="3.40.50.2300">
    <property type="match status" value="2"/>
</dbReference>
<organism evidence="14 15">
    <name type="scientific">Haliangium ochraceum (strain DSM 14365 / JCM 11303 / SMP-2)</name>
    <dbReference type="NCBI Taxonomy" id="502025"/>
    <lineage>
        <taxon>Bacteria</taxon>
        <taxon>Pseudomonadati</taxon>
        <taxon>Myxococcota</taxon>
        <taxon>Polyangia</taxon>
        <taxon>Haliangiales</taxon>
        <taxon>Kofleriaceae</taxon>
        <taxon>Haliangium</taxon>
    </lineage>
</organism>
<accession>D0LSE4</accession>
<dbReference type="PROSITE" id="PS50110">
    <property type="entry name" value="RESPONSE_REGULATORY"/>
    <property type="match status" value="2"/>
</dbReference>
<dbReference type="OrthoDB" id="5523050at2"/>
<dbReference type="SUPFAM" id="SSF55874">
    <property type="entry name" value="ATPase domain of HSP90 chaperone/DNA topoisomerase II/histidine kinase"/>
    <property type="match status" value="2"/>
</dbReference>
<dbReference type="Proteomes" id="UP000001880">
    <property type="component" value="Chromosome"/>
</dbReference>
<evidence type="ECO:0000256" key="3">
    <source>
        <dbReference type="ARBA" id="ARBA00022553"/>
    </source>
</evidence>
<dbReference type="InterPro" id="IPR003594">
    <property type="entry name" value="HATPase_dom"/>
</dbReference>
<dbReference type="PROSITE" id="PS50113">
    <property type="entry name" value="PAC"/>
    <property type="match status" value="2"/>
</dbReference>
<dbReference type="SMART" id="SM00388">
    <property type="entry name" value="HisKA"/>
    <property type="match status" value="2"/>
</dbReference>
<dbReference type="EMBL" id="CP001804">
    <property type="protein sequence ID" value="ACY15643.1"/>
    <property type="molecule type" value="Genomic_DNA"/>
</dbReference>
<keyword evidence="5" id="KW-0547">Nucleotide-binding</keyword>
<dbReference type="InterPro" id="IPR013655">
    <property type="entry name" value="PAS_fold_3"/>
</dbReference>
<dbReference type="InterPro" id="IPR001610">
    <property type="entry name" value="PAC"/>
</dbReference>
<dbReference type="SUPFAM" id="SSF55781">
    <property type="entry name" value="GAF domain-like"/>
    <property type="match status" value="1"/>
</dbReference>
<dbReference type="STRING" id="502025.Hoch_3141"/>
<dbReference type="CDD" id="cd17574">
    <property type="entry name" value="REC_OmpR"/>
    <property type="match status" value="1"/>
</dbReference>
<name>D0LSE4_HALO1</name>
<dbReference type="eggNOG" id="COG0745">
    <property type="taxonomic scope" value="Bacteria"/>
</dbReference>
<dbReference type="GO" id="GO:0000155">
    <property type="term" value="F:phosphorelay sensor kinase activity"/>
    <property type="evidence" value="ECO:0007669"/>
    <property type="project" value="InterPro"/>
</dbReference>
<protein>
    <recommendedName>
        <fullName evidence="2">histidine kinase</fullName>
        <ecNumber evidence="2">2.7.13.3</ecNumber>
    </recommendedName>
</protein>
<dbReference type="PROSITE" id="PS50109">
    <property type="entry name" value="HIS_KIN"/>
    <property type="match status" value="2"/>
</dbReference>
<dbReference type="InterPro" id="IPR003661">
    <property type="entry name" value="HisK_dim/P_dom"/>
</dbReference>
<evidence type="ECO:0000256" key="9">
    <source>
        <dbReference type="PROSITE-ProRule" id="PRU00169"/>
    </source>
</evidence>
<dbReference type="InterPro" id="IPR011006">
    <property type="entry name" value="CheY-like_superfamily"/>
</dbReference>
<evidence type="ECO:0000259" key="11">
    <source>
        <dbReference type="PROSITE" id="PS50110"/>
    </source>
</evidence>
<dbReference type="RefSeq" id="WP_012828243.1">
    <property type="nucleotide sequence ID" value="NC_013440.1"/>
</dbReference>
<keyword evidence="15" id="KW-1185">Reference proteome</keyword>
<feature type="modified residue" description="4-aspartylphosphate" evidence="9">
    <location>
        <position position="682"/>
    </location>
</feature>
<dbReference type="PANTHER" id="PTHR43547:SF2">
    <property type="entry name" value="HYBRID SIGNAL TRANSDUCTION HISTIDINE KINASE C"/>
    <property type="match status" value="1"/>
</dbReference>
<feature type="domain" description="PAC" evidence="13">
    <location>
        <begin position="842"/>
        <end position="894"/>
    </location>
</feature>
<dbReference type="InterPro" id="IPR004358">
    <property type="entry name" value="Sig_transdc_His_kin-like_C"/>
</dbReference>
<dbReference type="SUPFAM" id="SSF47384">
    <property type="entry name" value="Homodimeric domain of signal transducing histidine kinase"/>
    <property type="match status" value="2"/>
</dbReference>
<evidence type="ECO:0000256" key="8">
    <source>
        <dbReference type="ARBA" id="ARBA00023012"/>
    </source>
</evidence>
<dbReference type="Pfam" id="PF08447">
    <property type="entry name" value="PAS_3"/>
    <property type="match status" value="2"/>
</dbReference>
<gene>
    <name evidence="14" type="ordered locus">Hoch_3141</name>
</gene>
<evidence type="ECO:0000259" key="10">
    <source>
        <dbReference type="PROSITE" id="PS50109"/>
    </source>
</evidence>
<dbReference type="Gene3D" id="2.10.70.100">
    <property type="match status" value="1"/>
</dbReference>
<dbReference type="InterPro" id="IPR036890">
    <property type="entry name" value="HATPase_C_sf"/>
</dbReference>
<comment type="catalytic activity">
    <reaction evidence="1">
        <text>ATP + protein L-histidine = ADP + protein N-phospho-L-histidine.</text>
        <dbReference type="EC" id="2.7.13.3"/>
    </reaction>
</comment>
<dbReference type="InterPro" id="IPR000014">
    <property type="entry name" value="PAS"/>
</dbReference>
<evidence type="ECO:0000256" key="1">
    <source>
        <dbReference type="ARBA" id="ARBA00000085"/>
    </source>
</evidence>
<feature type="domain" description="Response regulatory" evidence="11">
    <location>
        <begin position="634"/>
        <end position="749"/>
    </location>
</feature>
<dbReference type="FunFam" id="3.30.565.10:FF:000037">
    <property type="entry name" value="Hybrid sensor histidine kinase/response regulator"/>
    <property type="match status" value="1"/>
</dbReference>
<dbReference type="GO" id="GO:0005524">
    <property type="term" value="F:ATP binding"/>
    <property type="evidence" value="ECO:0007669"/>
    <property type="project" value="UniProtKB-KW"/>
</dbReference>
<dbReference type="eggNOG" id="COG0784">
    <property type="taxonomic scope" value="Bacteria"/>
</dbReference>
<evidence type="ECO:0000259" key="12">
    <source>
        <dbReference type="PROSITE" id="PS50112"/>
    </source>
</evidence>
<feature type="domain" description="PAS" evidence="12">
    <location>
        <begin position="895"/>
        <end position="951"/>
    </location>
</feature>
<evidence type="ECO:0000259" key="13">
    <source>
        <dbReference type="PROSITE" id="PS50113"/>
    </source>
</evidence>
<dbReference type="Gene3D" id="1.10.287.130">
    <property type="match status" value="2"/>
</dbReference>
<dbReference type="PROSITE" id="PS50112">
    <property type="entry name" value="PAS"/>
    <property type="match status" value="1"/>
</dbReference>
<dbReference type="EC" id="2.7.13.3" evidence="2"/>
<dbReference type="InterPro" id="IPR035965">
    <property type="entry name" value="PAS-like_dom_sf"/>
</dbReference>
<dbReference type="SMART" id="SM00091">
    <property type="entry name" value="PAS"/>
    <property type="match status" value="2"/>
</dbReference>
<dbReference type="KEGG" id="hoh:Hoch_3141"/>
<evidence type="ECO:0000256" key="6">
    <source>
        <dbReference type="ARBA" id="ARBA00022777"/>
    </source>
</evidence>
<sequence>MPTNEQTETPALAFLAGGGEMGERMRAFDWSQNPLGEPAEWSNSLKTAVRIMLTSRQPVWIGWGPELIHLYNDPCKAIVGGRHPDALGQALREVWSELWDDIGPMLDRAMRENEGVYLESELFIMERHGYREETYYTFSYSPIPEDDDGGAGGILCANTDDTQRVIGERQLALLRELAARTADTRTWQQACERGAAAFAHDPQDLPFACIYLLRDDVVELAACSGIEAGHAAAPLRLERGADALWPVREALSCGDILVEDIAGRFDALPRAAWRVPPSRVAIVPMATAGPAAPSGALVVGLSPLRALDDGYRRFLGLVVGQLASGIASAQAYDEARMRAEALAELDRAKTAFFSNVSHELRTPLTLMLGPLEEALARPAHGLDAALREDLEIVHRNGLRLRKLVGTMLDFSRIEAGRMQARFEPMALASFTAELASVFRSAVEHAGLRLEIDCPPLSAPVYVDREQWEKIVLNLLSNALKFTLEGEIRVSLCEREDAVELAVSDTGVGIPEDQIERVFERFHRVADARGRSHEGTGIGLSLVRELVHLHGGTVRVTSELDRGSVFLVRLPLGAAHLDSAQVVTAQPASGESVHLDAFLGESMRWLPSRTGGAAADVQAIAATPADAGHTAALPRVLLADDNADMRAYVGRLLSERFAVEAVPDGRSALEAVRARPPELVLADVMMPQLSGFELLAAIRDDPAIRDTPVILLSARAGEEARVEGMDAGADDYLTKPFSARELLARVSAHVQMSRMRQEANAALLAEQARLRLALETGRLGAWQVNIATRELRCSAQCRVNFGVAEDVADDELDIDMLMGALDPDDREHLRAQARRAISLGGDYDGEYRVVWSDRSVHWLAVRGRALYDEHGRPTHVMGVSLDVTERKHAQHALEAREEWFRTMADTAPALLWVTAPDGSCTFLSRRWYEFTGQGEGEALGSGWLQIVHPDDRARAMTIFLGANGEQRPFALDYRLRRKDGSYRWAIAAGRPRFSDDGAFLGYVGSVIDVHERKQAEEALREADRRKDEFLATLAHELRNPLAPLRTGLELLSVAGADAAEQARTLDMMTRQVSHMVRLVDDLLDMNRIRRGKIQLKRARLELSPLVARAIEATRTVCGRAGVTLVAPPATAIEVHADADRILQVVHNLLHNACKFTPSGGEVQVSVRREGRDAVVCVQDSGIGIDRAHLDGIFEMFAQVDAGNAGSGGGLGIGLTLVKSFVEMHGGSVSAASEGLGQGSVFTMRLPALDPLAAEPPIAAPCAAAPRASVSVSAGARGRGAAQAPDAASLRILVVDDNRDAADTLETLLSYSGHSVKVAFDGLQAVEVAEAFRPEVILLDIGLPRIDGYEACRRIRAQPWARDATLVALTGWGQREDRRKSAEAGFDRHLVKPISSATLLEAIAPGKP</sequence>
<evidence type="ECO:0000256" key="4">
    <source>
        <dbReference type="ARBA" id="ARBA00022679"/>
    </source>
</evidence>
<dbReference type="SMART" id="SM00448">
    <property type="entry name" value="REC"/>
    <property type="match status" value="2"/>
</dbReference>
<dbReference type="CDD" id="cd16922">
    <property type="entry name" value="HATPase_EvgS-ArcB-TorS-like"/>
    <property type="match status" value="1"/>
</dbReference>
<dbReference type="FunFam" id="3.30.450.20:FF:000099">
    <property type="entry name" value="Sensory box sensor histidine kinase"/>
    <property type="match status" value="1"/>
</dbReference>
<evidence type="ECO:0000256" key="5">
    <source>
        <dbReference type="ARBA" id="ARBA00022741"/>
    </source>
</evidence>
<proteinExistence type="predicted"/>
<dbReference type="eggNOG" id="COG2202">
    <property type="taxonomic scope" value="Bacteria"/>
</dbReference>
<dbReference type="Gene3D" id="3.30.450.20">
    <property type="entry name" value="PAS domain"/>
    <property type="match status" value="3"/>
</dbReference>
<evidence type="ECO:0000313" key="15">
    <source>
        <dbReference type="Proteomes" id="UP000001880"/>
    </source>
</evidence>
<dbReference type="SUPFAM" id="SSF55785">
    <property type="entry name" value="PYP-like sensor domain (PAS domain)"/>
    <property type="match status" value="2"/>
</dbReference>
<dbReference type="InterPro" id="IPR005467">
    <property type="entry name" value="His_kinase_dom"/>
</dbReference>
<reference evidence="14 15" key="1">
    <citation type="journal article" date="2010" name="Stand. Genomic Sci.">
        <title>Complete genome sequence of Haliangium ochraceum type strain (SMP-2).</title>
        <authorList>
            <consortium name="US DOE Joint Genome Institute (JGI-PGF)"/>
            <person name="Ivanova N."/>
            <person name="Daum C."/>
            <person name="Lang E."/>
            <person name="Abt B."/>
            <person name="Kopitz M."/>
            <person name="Saunders E."/>
            <person name="Lapidus A."/>
            <person name="Lucas S."/>
            <person name="Glavina Del Rio T."/>
            <person name="Nolan M."/>
            <person name="Tice H."/>
            <person name="Copeland A."/>
            <person name="Cheng J.F."/>
            <person name="Chen F."/>
            <person name="Bruce D."/>
            <person name="Goodwin L."/>
            <person name="Pitluck S."/>
            <person name="Mavromatis K."/>
            <person name="Pati A."/>
            <person name="Mikhailova N."/>
            <person name="Chen A."/>
            <person name="Palaniappan K."/>
            <person name="Land M."/>
            <person name="Hauser L."/>
            <person name="Chang Y.J."/>
            <person name="Jeffries C.D."/>
            <person name="Detter J.C."/>
            <person name="Brettin T."/>
            <person name="Rohde M."/>
            <person name="Goker M."/>
            <person name="Bristow J."/>
            <person name="Markowitz V."/>
            <person name="Eisen J.A."/>
            <person name="Hugenholtz P."/>
            <person name="Kyrpides N.C."/>
            <person name="Klenk H.P."/>
        </authorList>
    </citation>
    <scope>NUCLEOTIDE SEQUENCE [LARGE SCALE GENOMIC DNA]</scope>
    <source>
        <strain evidence="15">DSM 14365 / CIP 107738 / JCM 11303 / AJ 13395 / SMP-2</strain>
    </source>
</reference>
<dbReference type="eggNOG" id="COG2205">
    <property type="taxonomic scope" value="Bacteria"/>
</dbReference>
<dbReference type="InterPro" id="IPR000700">
    <property type="entry name" value="PAS-assoc_C"/>
</dbReference>
<dbReference type="SUPFAM" id="SSF52172">
    <property type="entry name" value="CheY-like"/>
    <property type="match status" value="2"/>
</dbReference>
<dbReference type="CDD" id="cd00130">
    <property type="entry name" value="PAS"/>
    <property type="match status" value="2"/>
</dbReference>
<evidence type="ECO:0000313" key="14">
    <source>
        <dbReference type="EMBL" id="ACY15643.1"/>
    </source>
</evidence>
<evidence type="ECO:0000256" key="2">
    <source>
        <dbReference type="ARBA" id="ARBA00012438"/>
    </source>
</evidence>
<keyword evidence="3 9" id="KW-0597">Phosphoprotein</keyword>
<dbReference type="Gene3D" id="3.30.565.10">
    <property type="entry name" value="Histidine kinase-like ATPase, C-terminal domain"/>
    <property type="match status" value="2"/>
</dbReference>
<dbReference type="CDD" id="cd00082">
    <property type="entry name" value="HisKA"/>
    <property type="match status" value="2"/>
</dbReference>
<dbReference type="InterPro" id="IPR036097">
    <property type="entry name" value="HisK_dim/P_sf"/>
</dbReference>
<dbReference type="SMART" id="SM00387">
    <property type="entry name" value="HATPase_c"/>
    <property type="match status" value="2"/>
</dbReference>
<feature type="modified residue" description="4-aspartylphosphate" evidence="9">
    <location>
        <position position="1338"/>
    </location>
</feature>
<dbReference type="NCBIfam" id="TIGR00229">
    <property type="entry name" value="sensory_box"/>
    <property type="match status" value="2"/>
</dbReference>
<dbReference type="Pfam" id="PF02518">
    <property type="entry name" value="HATPase_c"/>
    <property type="match status" value="2"/>
</dbReference>
<feature type="domain" description="Histidine kinase" evidence="10">
    <location>
        <begin position="355"/>
        <end position="573"/>
    </location>
</feature>
<dbReference type="CDD" id="cd17580">
    <property type="entry name" value="REC_2_DhkD-like"/>
    <property type="match status" value="1"/>
</dbReference>
<dbReference type="eggNOG" id="COG5002">
    <property type="taxonomic scope" value="Bacteria"/>
</dbReference>
<dbReference type="InterPro" id="IPR001789">
    <property type="entry name" value="Sig_transdc_resp-reg_receiver"/>
</dbReference>
<feature type="domain" description="Histidine kinase" evidence="10">
    <location>
        <begin position="1031"/>
        <end position="1248"/>
    </location>
</feature>